<dbReference type="Proteomes" id="UP000757103">
    <property type="component" value="Unassembled WGS sequence"/>
</dbReference>
<dbReference type="AlphaFoldDB" id="A0A921MQ74"/>
<gene>
    <name evidence="1" type="ORF">K8U91_02860</name>
</gene>
<protein>
    <recommendedName>
        <fullName evidence="3">Right handed beta helix domain-containing protein</fullName>
    </recommendedName>
</protein>
<dbReference type="InterPro" id="IPR012334">
    <property type="entry name" value="Pectin_lyas_fold"/>
</dbReference>
<accession>A0A921MQ74</accession>
<dbReference type="NCBIfam" id="NF041518">
    <property type="entry name" value="choice_anch_Q"/>
    <property type="match status" value="1"/>
</dbReference>
<name>A0A921MQ74_9BACT</name>
<dbReference type="InterPro" id="IPR011050">
    <property type="entry name" value="Pectin_lyase_fold/virulence"/>
</dbReference>
<comment type="caution">
    <text evidence="1">The sequence shown here is derived from an EMBL/GenBank/DDBJ whole genome shotgun (WGS) entry which is preliminary data.</text>
</comment>
<evidence type="ECO:0008006" key="3">
    <source>
        <dbReference type="Google" id="ProtNLM"/>
    </source>
</evidence>
<reference evidence="1" key="2">
    <citation type="submission" date="2021-09" db="EMBL/GenBank/DDBJ databases">
        <authorList>
            <person name="Gilroy R."/>
        </authorList>
    </citation>
    <scope>NUCLEOTIDE SEQUENCE</scope>
    <source>
        <strain evidence="1">CHK121-7720</strain>
    </source>
</reference>
<sequence>MKDCIIEDNVSPYTGGGIYCESTGVVYNSVIRNNRAEKNSAGGIRNHSGIIANCLIVGNQAMSEGAGVQLSSEEAQIINSTVVSNQLNNTSGSAISGGIMVDNGHVRNCIVWGNTVNGGTVERDIRISNMRTGTLTNTCYKVASIVSADAQEVDCIQDDPLFVDAEGGDYRLAEGSPCIDTGNNDSYAVVPMDTDLNGESRIENNTIDMGAYEYHKDISTGVAELAGGPRIYAAAGRLIVVEVEGNLMVYDVLGRLRHTQIVSGQAEITLPSGIYIVRLNKVCRKVSIR</sequence>
<dbReference type="SUPFAM" id="SSF51126">
    <property type="entry name" value="Pectin lyase-like"/>
    <property type="match status" value="1"/>
</dbReference>
<evidence type="ECO:0000313" key="1">
    <source>
        <dbReference type="EMBL" id="HJG88405.1"/>
    </source>
</evidence>
<dbReference type="RefSeq" id="WP_273305450.1">
    <property type="nucleotide sequence ID" value="NZ_DYUD01000011.1"/>
</dbReference>
<proteinExistence type="predicted"/>
<dbReference type="InterPro" id="IPR059226">
    <property type="entry name" value="Choice_anch_Q_dom"/>
</dbReference>
<dbReference type="EMBL" id="DYUD01000011">
    <property type="protein sequence ID" value="HJG88405.1"/>
    <property type="molecule type" value="Genomic_DNA"/>
</dbReference>
<evidence type="ECO:0000313" key="2">
    <source>
        <dbReference type="Proteomes" id="UP000757103"/>
    </source>
</evidence>
<dbReference type="Gene3D" id="2.160.20.10">
    <property type="entry name" value="Single-stranded right-handed beta-helix, Pectin lyase-like"/>
    <property type="match status" value="1"/>
</dbReference>
<organism evidence="1 2">
    <name type="scientific">Barnesiella viscericola</name>
    <dbReference type="NCBI Taxonomy" id="397865"/>
    <lineage>
        <taxon>Bacteria</taxon>
        <taxon>Pseudomonadati</taxon>
        <taxon>Bacteroidota</taxon>
        <taxon>Bacteroidia</taxon>
        <taxon>Bacteroidales</taxon>
        <taxon>Barnesiellaceae</taxon>
        <taxon>Barnesiella</taxon>
    </lineage>
</organism>
<reference evidence="1" key="1">
    <citation type="journal article" date="2021" name="PeerJ">
        <title>Extensive microbial diversity within the chicken gut microbiome revealed by metagenomics and culture.</title>
        <authorList>
            <person name="Gilroy R."/>
            <person name="Ravi A."/>
            <person name="Getino M."/>
            <person name="Pursley I."/>
            <person name="Horton D.L."/>
            <person name="Alikhan N.F."/>
            <person name="Baker D."/>
            <person name="Gharbi K."/>
            <person name="Hall N."/>
            <person name="Watson M."/>
            <person name="Adriaenssens E.M."/>
            <person name="Foster-Nyarko E."/>
            <person name="Jarju S."/>
            <person name="Secka A."/>
            <person name="Antonio M."/>
            <person name="Oren A."/>
            <person name="Chaudhuri R.R."/>
            <person name="La Ragione R."/>
            <person name="Hildebrand F."/>
            <person name="Pallen M.J."/>
        </authorList>
    </citation>
    <scope>NUCLEOTIDE SEQUENCE</scope>
    <source>
        <strain evidence="1">CHK121-7720</strain>
    </source>
</reference>